<dbReference type="SMART" id="SM00567">
    <property type="entry name" value="EZ_HEAT"/>
    <property type="match status" value="6"/>
</dbReference>
<name>A0A971M658_9BACT</name>
<organism evidence="1 2">
    <name type="scientific">Syntrophorhabdus aromaticivorans</name>
    <dbReference type="NCBI Taxonomy" id="328301"/>
    <lineage>
        <taxon>Bacteria</taxon>
        <taxon>Pseudomonadati</taxon>
        <taxon>Thermodesulfobacteriota</taxon>
        <taxon>Syntrophorhabdia</taxon>
        <taxon>Syntrophorhabdales</taxon>
        <taxon>Syntrophorhabdaceae</taxon>
        <taxon>Syntrophorhabdus</taxon>
    </lineage>
</organism>
<evidence type="ECO:0000313" key="1">
    <source>
        <dbReference type="EMBL" id="NLW35994.1"/>
    </source>
</evidence>
<dbReference type="PANTHER" id="PTHR12697">
    <property type="entry name" value="PBS LYASE HEAT-LIKE PROTEIN"/>
    <property type="match status" value="1"/>
</dbReference>
<accession>A0A971M658</accession>
<sequence>MVDKKGTSHRIDKRKLADLVRTLRDGDEFEREKAIEHLSSHPDRAVVEHTVPLLREPNTAVRMAALEVIKATGHTHAGAVAGLLEDGNEDIRVYACELLGSMKMVDMLPDLVGRLVEESQNVRNAAVMALGELEDERAVTALLDALRDDPWIVFSAIYSLGRTRHKRAIEPLLDLFRDGDEEASMAACEVLLDFDDENVLDRVCDILKGWTKKKRDHYIEIIVQKGNEDIFRRLKEKMGQDLFEHLLAYVEQGRKRSLSVLRLMTHFKNIRTCDVLLDLLRTLDPDEEEYGDVLALFSSFSDVWKDHVEEYFGQGNGSVLAIVKSSALAKVTIDERLLVKTFLDSSEGVKREMIKAVPVIMQGDGYALLKEAVGDRDGHVRGHAAAAIGEMGLKGLKNDIIAMARADFTDVRISALKALVDIDRHEALRLLHEFVYNGTNEDKRVYLAVAGYLGGEENLPLVKRLFADNNEDIQRMAVSILGGFLADERYIDIFKALLANDSVPHEVLKVIKERKLTQFKDRLVDIFSDTTKGLWTRYYALLALGAFKDASLFQLFVGGLGDDSSVIKIGSLKALSDLNDARAVIHVKPFVESHDEDIRSTAEFVIKNLEDTQRGKITP</sequence>
<dbReference type="AlphaFoldDB" id="A0A971M658"/>
<dbReference type="SUPFAM" id="SSF48371">
    <property type="entry name" value="ARM repeat"/>
    <property type="match status" value="1"/>
</dbReference>
<protein>
    <recommendedName>
        <fullName evidence="3">HEAT repeat domain-containing protein</fullName>
    </recommendedName>
</protein>
<reference evidence="1" key="2">
    <citation type="submission" date="2020-01" db="EMBL/GenBank/DDBJ databases">
        <authorList>
            <person name="Campanaro S."/>
        </authorList>
    </citation>
    <scope>NUCLEOTIDE SEQUENCE</scope>
    <source>
        <strain evidence="1">AS06rmzACSIP_7</strain>
    </source>
</reference>
<dbReference type="Gene3D" id="1.25.10.10">
    <property type="entry name" value="Leucine-rich Repeat Variant"/>
    <property type="match status" value="4"/>
</dbReference>
<comment type="caution">
    <text evidence="1">The sequence shown here is derived from an EMBL/GenBank/DDBJ whole genome shotgun (WGS) entry which is preliminary data.</text>
</comment>
<dbReference type="Pfam" id="PF13646">
    <property type="entry name" value="HEAT_2"/>
    <property type="match status" value="2"/>
</dbReference>
<evidence type="ECO:0008006" key="3">
    <source>
        <dbReference type="Google" id="ProtNLM"/>
    </source>
</evidence>
<evidence type="ECO:0000313" key="2">
    <source>
        <dbReference type="Proteomes" id="UP000777265"/>
    </source>
</evidence>
<gene>
    <name evidence="1" type="ORF">GXY80_11020</name>
</gene>
<dbReference type="InterPro" id="IPR004155">
    <property type="entry name" value="PBS_lyase_HEAT"/>
</dbReference>
<dbReference type="GO" id="GO:0016491">
    <property type="term" value="F:oxidoreductase activity"/>
    <property type="evidence" value="ECO:0007669"/>
    <property type="project" value="TreeGrafter"/>
</dbReference>
<dbReference type="EMBL" id="JAAYEE010000200">
    <property type="protein sequence ID" value="NLW35994.1"/>
    <property type="molecule type" value="Genomic_DNA"/>
</dbReference>
<reference evidence="1" key="1">
    <citation type="journal article" date="2020" name="Biotechnol. Biofuels">
        <title>New insights from the biogas microbiome by comprehensive genome-resolved metagenomics of nearly 1600 species originating from multiple anaerobic digesters.</title>
        <authorList>
            <person name="Campanaro S."/>
            <person name="Treu L."/>
            <person name="Rodriguez-R L.M."/>
            <person name="Kovalovszki A."/>
            <person name="Ziels R.M."/>
            <person name="Maus I."/>
            <person name="Zhu X."/>
            <person name="Kougias P.G."/>
            <person name="Basile A."/>
            <person name="Luo G."/>
            <person name="Schluter A."/>
            <person name="Konstantinidis K.T."/>
            <person name="Angelidaki I."/>
        </authorList>
    </citation>
    <scope>NUCLEOTIDE SEQUENCE</scope>
    <source>
        <strain evidence="1">AS06rmzACSIP_7</strain>
    </source>
</reference>
<dbReference type="Proteomes" id="UP000777265">
    <property type="component" value="Unassembled WGS sequence"/>
</dbReference>
<feature type="non-terminal residue" evidence="1">
    <location>
        <position position="1"/>
    </location>
</feature>
<dbReference type="InterPro" id="IPR016024">
    <property type="entry name" value="ARM-type_fold"/>
</dbReference>
<dbReference type="PANTHER" id="PTHR12697:SF5">
    <property type="entry name" value="DEOXYHYPUSINE HYDROXYLASE"/>
    <property type="match status" value="1"/>
</dbReference>
<dbReference type="InterPro" id="IPR011989">
    <property type="entry name" value="ARM-like"/>
</dbReference>
<proteinExistence type="predicted"/>